<evidence type="ECO:0000256" key="1">
    <source>
        <dbReference type="ARBA" id="ARBA00023015"/>
    </source>
</evidence>
<dbReference type="STRING" id="1182545.A0A072Q410"/>
<proteinExistence type="predicted"/>
<dbReference type="GO" id="GO:0008270">
    <property type="term" value="F:zinc ion binding"/>
    <property type="evidence" value="ECO:0007669"/>
    <property type="project" value="InterPro"/>
</dbReference>
<dbReference type="GO" id="GO:0003677">
    <property type="term" value="F:DNA binding"/>
    <property type="evidence" value="ECO:0007669"/>
    <property type="project" value="UniProtKB-KW"/>
</dbReference>
<dbReference type="Gene3D" id="4.10.240.10">
    <property type="entry name" value="Zn(2)-C6 fungal-type DNA-binding domain"/>
    <property type="match status" value="1"/>
</dbReference>
<evidence type="ECO:0000256" key="4">
    <source>
        <dbReference type="ARBA" id="ARBA00023242"/>
    </source>
</evidence>
<evidence type="ECO:0000256" key="3">
    <source>
        <dbReference type="ARBA" id="ARBA00023163"/>
    </source>
</evidence>
<dbReference type="InterPro" id="IPR036864">
    <property type="entry name" value="Zn2-C6_fun-type_DNA-bd_sf"/>
</dbReference>
<evidence type="ECO:0000256" key="2">
    <source>
        <dbReference type="ARBA" id="ARBA00023125"/>
    </source>
</evidence>
<dbReference type="RefSeq" id="XP_013265240.1">
    <property type="nucleotide sequence ID" value="XM_013409786.1"/>
</dbReference>
<keyword evidence="1" id="KW-0805">Transcription regulation</keyword>
<accession>A0A072Q410</accession>
<comment type="caution">
    <text evidence="7">The sequence shown here is derived from an EMBL/GenBank/DDBJ whole genome shotgun (WGS) entry which is preliminary data.</text>
</comment>
<feature type="domain" description="Zn(2)-C6 fungal-type" evidence="6">
    <location>
        <begin position="54"/>
        <end position="84"/>
    </location>
</feature>
<sequence length="416" mass="45770">MADQAEASGTSTSVATPPLSSAQSLASSTSSTSPSALPTPPSKSDAKPIKLRAACNHCFSAKVRCDGNKQGCRRCSEKRLSCVYSESRVGKVVGKRRKRPVDDSIGNINSQSWIVNTAPAQSIPSPANTQGSEESAKRHCGPPSWTSFIAGGDEQGFLNFEETTDSLHAIDMTDNRSFSMASELTFFNNSGMPTPALSPPQFTRYLSPAQLETRPTSRHTFVPTNTSKLQLPRHNAAVARHLESAREDEEMVCIKLLAHLKKHASDEMQPRESQIDLLRKCNAAMQRILRSKTIRSDYACHLVLSSIIAHLVRLCERLSLCKIEEPRAMDSQFLQDQVHFAEAMPGFFDAAVSSGPAPGEQAQLIHLVKEVMSFISATGEMLKRKPIQGFQYLGRHETLHVELEQRLRQASMLLHS</sequence>
<keyword evidence="8" id="KW-1185">Reference proteome</keyword>
<dbReference type="GeneID" id="25275574"/>
<dbReference type="InterPro" id="IPR001138">
    <property type="entry name" value="Zn2Cys6_DnaBD"/>
</dbReference>
<dbReference type="SUPFAM" id="SSF57701">
    <property type="entry name" value="Zn2/Cys6 DNA-binding domain"/>
    <property type="match status" value="1"/>
</dbReference>
<dbReference type="Proteomes" id="UP000027920">
    <property type="component" value="Unassembled WGS sequence"/>
</dbReference>
<keyword evidence="3" id="KW-0804">Transcription</keyword>
<organism evidence="7 8">
    <name type="scientific">Exophiala aquamarina CBS 119918</name>
    <dbReference type="NCBI Taxonomy" id="1182545"/>
    <lineage>
        <taxon>Eukaryota</taxon>
        <taxon>Fungi</taxon>
        <taxon>Dikarya</taxon>
        <taxon>Ascomycota</taxon>
        <taxon>Pezizomycotina</taxon>
        <taxon>Eurotiomycetes</taxon>
        <taxon>Chaetothyriomycetidae</taxon>
        <taxon>Chaetothyriales</taxon>
        <taxon>Herpotrichiellaceae</taxon>
        <taxon>Exophiala</taxon>
    </lineage>
</organism>
<feature type="compositionally biased region" description="Low complexity" evidence="5">
    <location>
        <begin position="15"/>
        <end position="36"/>
    </location>
</feature>
<feature type="region of interest" description="Disordered" evidence="5">
    <location>
        <begin position="1"/>
        <end position="46"/>
    </location>
</feature>
<reference evidence="7 8" key="1">
    <citation type="submission" date="2013-03" db="EMBL/GenBank/DDBJ databases">
        <title>The Genome Sequence of Exophiala aquamarina CBS 119918.</title>
        <authorList>
            <consortium name="The Broad Institute Genomics Platform"/>
            <person name="Cuomo C."/>
            <person name="de Hoog S."/>
            <person name="Gorbushina A."/>
            <person name="Walker B."/>
            <person name="Young S.K."/>
            <person name="Zeng Q."/>
            <person name="Gargeya S."/>
            <person name="Fitzgerald M."/>
            <person name="Haas B."/>
            <person name="Abouelleil A."/>
            <person name="Allen A.W."/>
            <person name="Alvarado L."/>
            <person name="Arachchi H.M."/>
            <person name="Berlin A.M."/>
            <person name="Chapman S.B."/>
            <person name="Gainer-Dewar J."/>
            <person name="Goldberg J."/>
            <person name="Griggs A."/>
            <person name="Gujja S."/>
            <person name="Hansen M."/>
            <person name="Howarth C."/>
            <person name="Imamovic A."/>
            <person name="Ireland A."/>
            <person name="Larimer J."/>
            <person name="McCowan C."/>
            <person name="Murphy C."/>
            <person name="Pearson M."/>
            <person name="Poon T.W."/>
            <person name="Priest M."/>
            <person name="Roberts A."/>
            <person name="Saif S."/>
            <person name="Shea T."/>
            <person name="Sisk P."/>
            <person name="Sykes S."/>
            <person name="Wortman J."/>
            <person name="Nusbaum C."/>
            <person name="Birren B."/>
        </authorList>
    </citation>
    <scope>NUCLEOTIDE SEQUENCE [LARGE SCALE GENOMIC DNA]</scope>
    <source>
        <strain evidence="7 8">CBS 119918</strain>
    </source>
</reference>
<dbReference type="OrthoDB" id="2740448at2759"/>
<evidence type="ECO:0000259" key="6">
    <source>
        <dbReference type="PROSITE" id="PS50048"/>
    </source>
</evidence>
<dbReference type="SMART" id="SM00066">
    <property type="entry name" value="GAL4"/>
    <property type="match status" value="1"/>
</dbReference>
<protein>
    <recommendedName>
        <fullName evidence="6">Zn(2)-C6 fungal-type domain-containing protein</fullName>
    </recommendedName>
</protein>
<dbReference type="CDD" id="cd00067">
    <property type="entry name" value="GAL4"/>
    <property type="match status" value="1"/>
</dbReference>
<dbReference type="HOGENOM" id="CLU_667315_0_0_1"/>
<gene>
    <name evidence="7" type="ORF">A1O9_00623</name>
</gene>
<dbReference type="GO" id="GO:0000981">
    <property type="term" value="F:DNA-binding transcription factor activity, RNA polymerase II-specific"/>
    <property type="evidence" value="ECO:0007669"/>
    <property type="project" value="InterPro"/>
</dbReference>
<dbReference type="AlphaFoldDB" id="A0A072Q410"/>
<evidence type="ECO:0000313" key="8">
    <source>
        <dbReference type="Proteomes" id="UP000027920"/>
    </source>
</evidence>
<dbReference type="EMBL" id="AMGV01000001">
    <property type="protein sequence ID" value="KEF62650.1"/>
    <property type="molecule type" value="Genomic_DNA"/>
</dbReference>
<dbReference type="Pfam" id="PF00172">
    <property type="entry name" value="Zn_clus"/>
    <property type="match status" value="1"/>
</dbReference>
<name>A0A072Q410_9EURO</name>
<keyword evidence="2" id="KW-0238">DNA-binding</keyword>
<evidence type="ECO:0000313" key="7">
    <source>
        <dbReference type="EMBL" id="KEF62650.1"/>
    </source>
</evidence>
<dbReference type="VEuPathDB" id="FungiDB:A1O9_00623"/>
<dbReference type="PROSITE" id="PS50048">
    <property type="entry name" value="ZN2_CY6_FUNGAL_2"/>
    <property type="match status" value="1"/>
</dbReference>
<keyword evidence="4" id="KW-0539">Nucleus</keyword>
<evidence type="ECO:0000256" key="5">
    <source>
        <dbReference type="SAM" id="MobiDB-lite"/>
    </source>
</evidence>